<dbReference type="InterPro" id="IPR029044">
    <property type="entry name" value="Nucleotide-diphossugar_trans"/>
</dbReference>
<protein>
    <submittedName>
        <fullName evidence="5">Putative glycosyltransferase</fullName>
    </submittedName>
</protein>
<name>A0A0A8J4N2_ECOLX</name>
<accession>A0A0A8J4N2</accession>
<evidence type="ECO:0000313" key="5">
    <source>
        <dbReference type="EMBL" id="BAQ01206.1"/>
    </source>
</evidence>
<organism evidence="5">
    <name type="scientific">Escherichia coli</name>
    <dbReference type="NCBI Taxonomy" id="562"/>
    <lineage>
        <taxon>Bacteria</taxon>
        <taxon>Pseudomonadati</taxon>
        <taxon>Pseudomonadota</taxon>
        <taxon>Gammaproteobacteria</taxon>
        <taxon>Enterobacterales</taxon>
        <taxon>Enterobacteriaceae</taxon>
        <taxon>Escherichia</taxon>
    </lineage>
</organism>
<dbReference type="InterPro" id="IPR001173">
    <property type="entry name" value="Glyco_trans_2-like"/>
</dbReference>
<comment type="similarity">
    <text evidence="1">Belongs to the glycosyltransferase 2 family.</text>
</comment>
<evidence type="ECO:0000256" key="3">
    <source>
        <dbReference type="ARBA" id="ARBA00022679"/>
    </source>
</evidence>
<feature type="domain" description="Glycosyltransferase 2-like" evidence="4">
    <location>
        <begin position="11"/>
        <end position="145"/>
    </location>
</feature>
<reference evidence="5" key="1">
    <citation type="journal article" date="2014" name="DNA Res.">
        <title>A complete view of the genetic diversity of the Escherichia coli O-antigen biosynthesis gene cluster.</title>
        <authorList>
            <person name="Iguchi A."/>
            <person name="Iyoda S."/>
            <person name="Kikuchi T."/>
            <person name="Ogura Y."/>
            <person name="Katsura K."/>
            <person name="Ohnishi M."/>
            <person name="Hayashi T."/>
            <person name="Thomson N.R."/>
        </authorList>
    </citation>
    <scope>NUCLEOTIDE SEQUENCE</scope>
    <source>
        <strain evidence="5">E3a</strain>
    </source>
</reference>
<dbReference type="PANTHER" id="PTHR43685:SF5">
    <property type="entry name" value="GLYCOSYLTRANSFERASE EPSE-RELATED"/>
    <property type="match status" value="1"/>
</dbReference>
<dbReference type="EMBL" id="AB812030">
    <property type="protein sequence ID" value="BAQ01206.1"/>
    <property type="molecule type" value="Genomic_DNA"/>
</dbReference>
<keyword evidence="2" id="KW-0328">Glycosyltransferase</keyword>
<sequence length="274" mass="32597">MMDNNKHTVAVIMSVYDGDEPYYFEKAIQSIQKQTYQSIDIYLYIDAVQRKDLLNRIRHYKKCSRFHVVTGDKKRGLAYGLNRLLDKIRGKGYGYIARMDSDDISTTDRIESQVRFLEKNKNIDVIGTNCIEIDGDDNEIFYKKMPETHHELIKSIVKRSPFIHPSVMFRGSVVEHIRYNDSLMNTQDYYLWIDLLSKKYKFHNIQQPLLFFRVNDSFYARRGFGKLINEVKSRLYAMKKLNKKNVKNYLYILALICLRLAPGNIKKYCYMRFR</sequence>
<evidence type="ECO:0000259" key="4">
    <source>
        <dbReference type="Pfam" id="PF00535"/>
    </source>
</evidence>
<evidence type="ECO:0000256" key="2">
    <source>
        <dbReference type="ARBA" id="ARBA00022676"/>
    </source>
</evidence>
<keyword evidence="3 5" id="KW-0808">Transferase</keyword>
<dbReference type="GO" id="GO:0016757">
    <property type="term" value="F:glycosyltransferase activity"/>
    <property type="evidence" value="ECO:0007669"/>
    <property type="project" value="UniProtKB-KW"/>
</dbReference>
<dbReference type="Pfam" id="PF00535">
    <property type="entry name" value="Glycos_transf_2"/>
    <property type="match status" value="1"/>
</dbReference>
<dbReference type="Gene3D" id="3.90.550.10">
    <property type="entry name" value="Spore Coat Polysaccharide Biosynthesis Protein SpsA, Chain A"/>
    <property type="match status" value="1"/>
</dbReference>
<dbReference type="SUPFAM" id="SSF53448">
    <property type="entry name" value="Nucleotide-diphospho-sugar transferases"/>
    <property type="match status" value="1"/>
</dbReference>
<dbReference type="PANTHER" id="PTHR43685">
    <property type="entry name" value="GLYCOSYLTRANSFERASE"/>
    <property type="match status" value="1"/>
</dbReference>
<dbReference type="InterPro" id="IPR050834">
    <property type="entry name" value="Glycosyltransf_2"/>
</dbReference>
<dbReference type="AlphaFoldDB" id="A0A0A8J4N2"/>
<proteinExistence type="inferred from homology"/>
<evidence type="ECO:0000256" key="1">
    <source>
        <dbReference type="ARBA" id="ARBA00006739"/>
    </source>
</evidence>